<keyword evidence="4" id="KW-1185">Reference proteome</keyword>
<dbReference type="RefSeq" id="WP_110169997.1">
    <property type="nucleotide sequence ID" value="NZ_CP015136.1"/>
</dbReference>
<reference evidence="4" key="2">
    <citation type="submission" date="2016-04" db="EMBL/GenBank/DDBJ databases">
        <title>First Complete Genome Sequence of a Subdivision 6 Acidobacterium.</title>
        <authorList>
            <person name="Huang S."/>
            <person name="Vieira S."/>
            <person name="Bunk B."/>
            <person name="Riedel T."/>
            <person name="Sproeer C."/>
            <person name="Overmann J."/>
        </authorList>
    </citation>
    <scope>NUCLEOTIDE SEQUENCE [LARGE SCALE GENOMIC DNA]</scope>
    <source>
        <strain evidence="4">DSM 100886 HEG_-6_39</strain>
    </source>
</reference>
<organism evidence="3 4">
    <name type="scientific">Luteitalea pratensis</name>
    <dbReference type="NCBI Taxonomy" id="1855912"/>
    <lineage>
        <taxon>Bacteria</taxon>
        <taxon>Pseudomonadati</taxon>
        <taxon>Acidobacteriota</taxon>
        <taxon>Vicinamibacteria</taxon>
        <taxon>Vicinamibacterales</taxon>
        <taxon>Vicinamibacteraceae</taxon>
        <taxon>Luteitalea</taxon>
    </lineage>
</organism>
<evidence type="ECO:0000313" key="3">
    <source>
        <dbReference type="EMBL" id="AMY08133.1"/>
    </source>
</evidence>
<proteinExistence type="predicted"/>
<sequence precursor="true">MTRVPAPLVTFAAIVLAAAIAAVPSTAAAQGEKDEAFKAGIEARKDKQWPTVVTEMRRAIQQDSKESTRKVGGIFRATDYLPHYFLGEAYFRQNDCVNAVVAWETSIRQGVVRTRPEYFSELQKGNATCEGKGILLTEKFEAAVSRARAQLESANAAMIRVKDKGSVNIAVWRSQPAFDAQYQRVSSEYDLARKHFGDAQRSRLEKDFNEVVKVTDHVKEIVGSLENELTAAMERVSGTALAADEVKRSIKEAEKIDAEIEAKSTFLGPSLIASRADGQKALENARQQLDPRRLSESTVAAARSSVAEGAGLLQKVLEGVQAAYAKANKAKLDQSAVLATAAFSRADAEVQTVQTLIERNPAKATPEIRNGFETARKQLDSARRRHDAAMRSQLVGGVDAAAKQADDIHARLIALEEGIGVELTLEDRGVPTWLQEGAARYFAGDYAGALDKLDDGRASDAAQLHVHLFRAAAQHALFVRSGEKNTARRDQAVADIRRCKELQPTFAPDTRAFSPAFLEFYQRDGVAPQSAARAQ</sequence>
<reference evidence="3 4" key="1">
    <citation type="journal article" date="2016" name="Genome Announc.">
        <title>First Complete Genome Sequence of a Subdivision 6 Acidobacterium Strain.</title>
        <authorList>
            <person name="Huang S."/>
            <person name="Vieira S."/>
            <person name="Bunk B."/>
            <person name="Riedel T."/>
            <person name="Sproer C."/>
            <person name="Overmann J."/>
        </authorList>
    </citation>
    <scope>NUCLEOTIDE SEQUENCE [LARGE SCALE GENOMIC DNA]</scope>
    <source>
        <strain evidence="4">DSM 100886 HEG_-6_39</strain>
    </source>
</reference>
<keyword evidence="1" id="KW-0175">Coiled coil</keyword>
<dbReference type="Proteomes" id="UP000076079">
    <property type="component" value="Chromosome"/>
</dbReference>
<evidence type="ECO:0000256" key="1">
    <source>
        <dbReference type="SAM" id="Coils"/>
    </source>
</evidence>
<feature type="signal peptide" evidence="2">
    <location>
        <begin position="1"/>
        <end position="27"/>
    </location>
</feature>
<keyword evidence="2" id="KW-0732">Signal</keyword>
<feature type="chain" id="PRO_5007511413" evidence="2">
    <location>
        <begin position="28"/>
        <end position="535"/>
    </location>
</feature>
<protein>
    <submittedName>
        <fullName evidence="3">Uncharacterized protein</fullName>
    </submittedName>
</protein>
<feature type="coiled-coil region" evidence="1">
    <location>
        <begin position="137"/>
        <end position="164"/>
    </location>
</feature>
<dbReference type="STRING" id="1855912.LuPra_01321"/>
<evidence type="ECO:0000256" key="2">
    <source>
        <dbReference type="SAM" id="SignalP"/>
    </source>
</evidence>
<name>A0A143PIQ2_LUTPR</name>
<dbReference type="KEGG" id="abac:LuPra_01321"/>
<evidence type="ECO:0000313" key="4">
    <source>
        <dbReference type="Proteomes" id="UP000076079"/>
    </source>
</evidence>
<accession>A0A143PIQ2</accession>
<gene>
    <name evidence="3" type="ORF">LuPra_01321</name>
</gene>
<dbReference type="EMBL" id="CP015136">
    <property type="protein sequence ID" value="AMY08133.1"/>
    <property type="molecule type" value="Genomic_DNA"/>
</dbReference>
<dbReference type="AlphaFoldDB" id="A0A143PIQ2"/>